<keyword evidence="7 17" id="KW-0812">Transmembrane</keyword>
<feature type="transmembrane region" description="Helical" evidence="17">
    <location>
        <begin position="56"/>
        <end position="74"/>
    </location>
</feature>
<keyword evidence="12 17" id="KW-0520">NAD</keyword>
<evidence type="ECO:0000256" key="8">
    <source>
        <dbReference type="ARBA" id="ARBA00022792"/>
    </source>
</evidence>
<evidence type="ECO:0000256" key="4">
    <source>
        <dbReference type="ARBA" id="ARBA00021008"/>
    </source>
</evidence>
<dbReference type="GO" id="GO:0008137">
    <property type="term" value="F:NADH dehydrogenase (ubiquinone) activity"/>
    <property type="evidence" value="ECO:0007669"/>
    <property type="project" value="UniProtKB-EC"/>
</dbReference>
<keyword evidence="15 17" id="KW-0472">Membrane</keyword>
<keyword evidence="5" id="KW-0813">Transport</keyword>
<reference evidence="20" key="1">
    <citation type="journal article" date="2004" name="Mol. Phylogenet. Evol.">
        <title>Phylogenetic relationships among amphisbaenian reptiles based on complete mitochondrial genomic sequences.</title>
        <authorList>
            <person name="Macey J.R."/>
            <person name="Papenfuss T.J."/>
            <person name="Kuehl J.V."/>
            <person name="Fourcade H.M."/>
            <person name="Boore J.L."/>
        </authorList>
    </citation>
    <scope>NUCLEOTIDE SEQUENCE</scope>
</reference>
<evidence type="ECO:0000259" key="18">
    <source>
        <dbReference type="Pfam" id="PF00361"/>
    </source>
</evidence>
<evidence type="ECO:0000256" key="5">
    <source>
        <dbReference type="ARBA" id="ARBA00022448"/>
    </source>
</evidence>
<evidence type="ECO:0000256" key="16">
    <source>
        <dbReference type="ARBA" id="ARBA00049551"/>
    </source>
</evidence>
<dbReference type="PANTHER" id="PTHR46552">
    <property type="entry name" value="NADH-UBIQUINONE OXIDOREDUCTASE CHAIN 2"/>
    <property type="match status" value="1"/>
</dbReference>
<evidence type="ECO:0000256" key="11">
    <source>
        <dbReference type="ARBA" id="ARBA00022989"/>
    </source>
</evidence>
<proteinExistence type="inferred from homology"/>
<dbReference type="InterPro" id="IPR010933">
    <property type="entry name" value="NADH_DH_su2_C"/>
</dbReference>
<evidence type="ECO:0000256" key="9">
    <source>
        <dbReference type="ARBA" id="ARBA00022967"/>
    </source>
</evidence>
<comment type="catalytic activity">
    <reaction evidence="16 17">
        <text>a ubiquinone + NADH + 5 H(+)(in) = a ubiquinol + NAD(+) + 4 H(+)(out)</text>
        <dbReference type="Rhea" id="RHEA:29091"/>
        <dbReference type="Rhea" id="RHEA-COMP:9565"/>
        <dbReference type="Rhea" id="RHEA-COMP:9566"/>
        <dbReference type="ChEBI" id="CHEBI:15378"/>
        <dbReference type="ChEBI" id="CHEBI:16389"/>
        <dbReference type="ChEBI" id="CHEBI:17976"/>
        <dbReference type="ChEBI" id="CHEBI:57540"/>
        <dbReference type="ChEBI" id="CHEBI:57945"/>
        <dbReference type="EC" id="7.1.1.2"/>
    </reaction>
</comment>
<feature type="transmembrane region" description="Helical" evidence="17">
    <location>
        <begin position="324"/>
        <end position="343"/>
    </location>
</feature>
<evidence type="ECO:0000256" key="3">
    <source>
        <dbReference type="ARBA" id="ARBA00012944"/>
    </source>
</evidence>
<evidence type="ECO:0000256" key="6">
    <source>
        <dbReference type="ARBA" id="ARBA00022660"/>
    </source>
</evidence>
<dbReference type="InterPro" id="IPR003917">
    <property type="entry name" value="NADH_UbQ_OxRdtase_chain2"/>
</dbReference>
<keyword evidence="11 17" id="KW-1133">Transmembrane helix</keyword>
<dbReference type="Pfam" id="PF06444">
    <property type="entry name" value="NADH_dehy_S2_C"/>
    <property type="match status" value="1"/>
</dbReference>
<evidence type="ECO:0000256" key="2">
    <source>
        <dbReference type="ARBA" id="ARBA00007012"/>
    </source>
</evidence>
<sequence>MNTYVTALLISSLATGTIITAAANHWLIAWMGLELNTLAILPLLAHHHTPRATESAIKYFLTQAAASAMILLAATMNAYTSGQWDIMHTTTQPALTMLTLALAMKLGIAPLHAWLPETMQGTTLKMALILATWQKLAPFALLYMMTHLLHTPTILTLAMLSTLIGGWAGLNQTQLRKLMAFSSIAHLGWLISIMTLNKHLALLTLCLYINITTTMFSTMLPTNMKSLKDTTTTWSTLPPTMVTLLLTLISLGGLPPTSGFLPKWLILKELVSTNLLIIATLIALTSLLSLLFYIRITYLMSLTISPTTQTMKFKWRLLPPTNNLMTTTLPTTVMILPLMPILVTN</sequence>
<comment type="subcellular location">
    <subcellularLocation>
        <location evidence="1 17">Mitochondrion inner membrane</location>
        <topology evidence="1 17">Multi-pass membrane protein</topology>
    </subcellularLocation>
</comment>
<dbReference type="GO" id="GO:0005743">
    <property type="term" value="C:mitochondrial inner membrane"/>
    <property type="evidence" value="ECO:0007669"/>
    <property type="project" value="UniProtKB-SubCell"/>
</dbReference>
<geneLocation type="mitochondrion" evidence="20"/>
<keyword evidence="6 17" id="KW-0679">Respiratory chain</keyword>
<protein>
    <recommendedName>
        <fullName evidence="4 17">NADH-ubiquinone oxidoreductase chain 2</fullName>
        <ecNumber evidence="3 17">7.1.1.2</ecNumber>
    </recommendedName>
</protein>
<dbReference type="InterPro" id="IPR050175">
    <property type="entry name" value="Complex_I_Subunit_2"/>
</dbReference>
<evidence type="ECO:0000256" key="14">
    <source>
        <dbReference type="ARBA" id="ARBA00023128"/>
    </source>
</evidence>
<feature type="domain" description="NADH:quinone oxidoreductase/Mrp antiporter transmembrane" evidence="18">
    <location>
        <begin position="23"/>
        <end position="288"/>
    </location>
</feature>
<keyword evidence="9 17" id="KW-1278">Translocase</keyword>
<evidence type="ECO:0000256" key="17">
    <source>
        <dbReference type="RuleBase" id="RU003403"/>
    </source>
</evidence>
<feature type="transmembrane region" description="Helical" evidence="17">
    <location>
        <begin position="274"/>
        <end position="294"/>
    </location>
</feature>
<keyword evidence="10 17" id="KW-0249">Electron transport</keyword>
<evidence type="ECO:0000256" key="15">
    <source>
        <dbReference type="ARBA" id="ARBA00023136"/>
    </source>
</evidence>
<feature type="transmembrane region" description="Helical" evidence="17">
    <location>
        <begin position="152"/>
        <end position="171"/>
    </location>
</feature>
<dbReference type="PANTHER" id="PTHR46552:SF1">
    <property type="entry name" value="NADH-UBIQUINONE OXIDOREDUCTASE CHAIN 2"/>
    <property type="match status" value="1"/>
</dbReference>
<accession>Q66SW0</accession>
<dbReference type="PRINTS" id="PR01436">
    <property type="entry name" value="NADHDHGNASE2"/>
</dbReference>
<gene>
    <name evidence="20" type="primary">nad2</name>
</gene>
<keyword evidence="14 17" id="KW-0496">Mitochondrion</keyword>
<evidence type="ECO:0000256" key="13">
    <source>
        <dbReference type="ARBA" id="ARBA00023075"/>
    </source>
</evidence>
<feature type="transmembrane region" description="Helical" evidence="17">
    <location>
        <begin position="202"/>
        <end position="222"/>
    </location>
</feature>
<dbReference type="InterPro" id="IPR001750">
    <property type="entry name" value="ND/Mrp_TM"/>
</dbReference>
<evidence type="ECO:0000256" key="7">
    <source>
        <dbReference type="ARBA" id="ARBA00022692"/>
    </source>
</evidence>
<feature type="transmembrane region" description="Helical" evidence="17">
    <location>
        <begin position="94"/>
        <end position="115"/>
    </location>
</feature>
<evidence type="ECO:0000256" key="1">
    <source>
        <dbReference type="ARBA" id="ARBA00004448"/>
    </source>
</evidence>
<evidence type="ECO:0000256" key="12">
    <source>
        <dbReference type="ARBA" id="ARBA00023027"/>
    </source>
</evidence>
<dbReference type="AlphaFoldDB" id="Q66SW0"/>
<name>Q66SW0_AMPSC</name>
<organism evidence="20">
    <name type="scientific">Amphisbaena schmidti</name>
    <name type="common">Schmidt's worm lizard</name>
    <dbReference type="NCBI Taxonomy" id="273519"/>
    <lineage>
        <taxon>Eukaryota</taxon>
        <taxon>Metazoa</taxon>
        <taxon>Chordata</taxon>
        <taxon>Craniata</taxon>
        <taxon>Vertebrata</taxon>
        <taxon>Euteleostomi</taxon>
        <taxon>Lepidosauria</taxon>
        <taxon>Squamata</taxon>
        <taxon>Bifurcata</taxon>
        <taxon>Unidentata</taxon>
        <taxon>Episquamata</taxon>
        <taxon>Laterata</taxon>
        <taxon>Lacertibaenia</taxon>
        <taxon>Amphisbaenia</taxon>
        <taxon>Amphisbaenidae</taxon>
        <taxon>Amphisbaena</taxon>
    </lineage>
</organism>
<dbReference type="Pfam" id="PF00361">
    <property type="entry name" value="Proton_antipo_M"/>
    <property type="match status" value="1"/>
</dbReference>
<dbReference type="EC" id="7.1.1.2" evidence="3 17"/>
<keyword evidence="13 17" id="KW-0830">Ubiquinone</keyword>
<feature type="domain" description="NADH dehydrogenase subunit 2 C-terminal" evidence="19">
    <location>
        <begin position="290"/>
        <end position="342"/>
    </location>
</feature>
<dbReference type="EMBL" id="AY605475">
    <property type="protein sequence ID" value="AAT08517.1"/>
    <property type="molecule type" value="Genomic_DNA"/>
</dbReference>
<comment type="function">
    <text evidence="17">Core subunit of the mitochondrial membrane respiratory chain NADH dehydrogenase (Complex I) which catalyzes electron transfer from NADH through the respiratory chain, using ubiquinone as an electron acceptor. Essential for the catalytic activity and assembly of complex I.</text>
</comment>
<feature type="transmembrane region" description="Helical" evidence="17">
    <location>
        <begin position="234"/>
        <end position="254"/>
    </location>
</feature>
<keyword evidence="8 17" id="KW-0999">Mitochondrion inner membrane</keyword>
<evidence type="ECO:0000313" key="20">
    <source>
        <dbReference type="EMBL" id="AAT08517.1"/>
    </source>
</evidence>
<dbReference type="GO" id="GO:0006120">
    <property type="term" value="P:mitochondrial electron transport, NADH to ubiquinone"/>
    <property type="evidence" value="ECO:0007669"/>
    <property type="project" value="InterPro"/>
</dbReference>
<evidence type="ECO:0000259" key="19">
    <source>
        <dbReference type="Pfam" id="PF06444"/>
    </source>
</evidence>
<comment type="similarity">
    <text evidence="2 17">Belongs to the complex I subunit 2 family.</text>
</comment>
<evidence type="ECO:0000256" key="10">
    <source>
        <dbReference type="ARBA" id="ARBA00022982"/>
    </source>
</evidence>